<evidence type="ECO:0000313" key="3">
    <source>
        <dbReference type="Proteomes" id="UP001415857"/>
    </source>
</evidence>
<dbReference type="AlphaFoldDB" id="A0AAP0RJ94"/>
<comment type="caution">
    <text evidence="2">The sequence shown here is derived from an EMBL/GenBank/DDBJ whole genome shotgun (WGS) entry which is preliminary data.</text>
</comment>
<dbReference type="PANTHER" id="PTHR37732:SF2">
    <property type="entry name" value="SEED MATURATION PROTEIN 1"/>
    <property type="match status" value="1"/>
</dbReference>
<dbReference type="Proteomes" id="UP001415857">
    <property type="component" value="Unassembled WGS sequence"/>
</dbReference>
<dbReference type="InterPro" id="IPR044984">
    <property type="entry name" value="SMP1"/>
</dbReference>
<organism evidence="2 3">
    <name type="scientific">Liquidambar formosana</name>
    <name type="common">Formosan gum</name>
    <dbReference type="NCBI Taxonomy" id="63359"/>
    <lineage>
        <taxon>Eukaryota</taxon>
        <taxon>Viridiplantae</taxon>
        <taxon>Streptophyta</taxon>
        <taxon>Embryophyta</taxon>
        <taxon>Tracheophyta</taxon>
        <taxon>Spermatophyta</taxon>
        <taxon>Magnoliopsida</taxon>
        <taxon>eudicotyledons</taxon>
        <taxon>Gunneridae</taxon>
        <taxon>Pentapetalae</taxon>
        <taxon>Saxifragales</taxon>
        <taxon>Altingiaceae</taxon>
        <taxon>Liquidambar</taxon>
    </lineage>
</organism>
<gene>
    <name evidence="2" type="ORF">L1049_028198</name>
</gene>
<sequence>MAKSKDDIKYGTAQAKLNEHEALRVRYKAGTPLEGGKIAESEPVDLFSSAHNISQTSDHSHLHSDSKVGAAYNETAPPASTAIDAATVRQHEDKSA</sequence>
<feature type="region of interest" description="Disordered" evidence="1">
    <location>
        <begin position="50"/>
        <end position="96"/>
    </location>
</feature>
<dbReference type="EMBL" id="JBBPBK010000009">
    <property type="protein sequence ID" value="KAK9278625.1"/>
    <property type="molecule type" value="Genomic_DNA"/>
</dbReference>
<dbReference type="PANTHER" id="PTHR37732">
    <property type="entry name" value="OS08G0104400 PROTEIN"/>
    <property type="match status" value="1"/>
</dbReference>
<accession>A0AAP0RJ94</accession>
<keyword evidence="3" id="KW-1185">Reference proteome</keyword>
<dbReference type="GO" id="GO:0010162">
    <property type="term" value="P:seed dormancy process"/>
    <property type="evidence" value="ECO:0007669"/>
    <property type="project" value="InterPro"/>
</dbReference>
<reference evidence="2 3" key="1">
    <citation type="journal article" date="2024" name="Plant J.">
        <title>Genome sequences and population genomics reveal climatic adaptation and genomic divergence between two closely related sweetgum species.</title>
        <authorList>
            <person name="Xu W.Q."/>
            <person name="Ren C.Q."/>
            <person name="Zhang X.Y."/>
            <person name="Comes H.P."/>
            <person name="Liu X.H."/>
            <person name="Li Y.G."/>
            <person name="Kettle C.J."/>
            <person name="Jalonen R."/>
            <person name="Gaisberger H."/>
            <person name="Ma Y.Z."/>
            <person name="Qiu Y.X."/>
        </authorList>
    </citation>
    <scope>NUCLEOTIDE SEQUENCE [LARGE SCALE GENOMIC DNA]</scope>
    <source>
        <strain evidence="2">Hangzhou</strain>
    </source>
</reference>
<proteinExistence type="predicted"/>
<name>A0AAP0RJ94_LIQFO</name>
<evidence type="ECO:0000313" key="2">
    <source>
        <dbReference type="EMBL" id="KAK9278625.1"/>
    </source>
</evidence>
<evidence type="ECO:0000256" key="1">
    <source>
        <dbReference type="SAM" id="MobiDB-lite"/>
    </source>
</evidence>
<protein>
    <recommendedName>
        <fullName evidence="4">Seed maturation protein</fullName>
    </recommendedName>
</protein>
<evidence type="ECO:0008006" key="4">
    <source>
        <dbReference type="Google" id="ProtNLM"/>
    </source>
</evidence>